<keyword evidence="3" id="KW-0808">Transferase</keyword>
<name>N8Y541_9GAMM</name>
<dbReference type="RefSeq" id="WP_004811497.1">
    <property type="nucleotide sequence ID" value="NZ_KB849446.1"/>
</dbReference>
<keyword evidence="2" id="KW-0489">Methyltransferase</keyword>
<dbReference type="EC" id="2.1.1.-" evidence="4"/>
<dbReference type="PRINTS" id="PR00508">
    <property type="entry name" value="S21N4MTFRASE"/>
</dbReference>
<gene>
    <name evidence="6" type="ORF">F965_00079</name>
</gene>
<evidence type="ECO:0000313" key="7">
    <source>
        <dbReference type="Proteomes" id="UP000018438"/>
    </source>
</evidence>
<accession>N8Y541</accession>
<dbReference type="Gene3D" id="3.40.50.150">
    <property type="entry name" value="Vaccinia Virus protein VP39"/>
    <property type="match status" value="1"/>
</dbReference>
<evidence type="ECO:0000259" key="5">
    <source>
        <dbReference type="Pfam" id="PF01555"/>
    </source>
</evidence>
<reference evidence="6 7" key="1">
    <citation type="submission" date="2013-02" db="EMBL/GenBank/DDBJ databases">
        <title>The Genome Sequence of Acinetobacter schindleri NIPH 900.</title>
        <authorList>
            <consortium name="The Broad Institute Genome Sequencing Platform"/>
            <consortium name="The Broad Institute Genome Sequencing Center for Infectious Disease"/>
            <person name="Cerqueira G."/>
            <person name="Feldgarden M."/>
            <person name="Courvalin P."/>
            <person name="Perichon B."/>
            <person name="Grillot-Courvalin C."/>
            <person name="Clermont D."/>
            <person name="Rocha E."/>
            <person name="Yoon E.-J."/>
            <person name="Nemec A."/>
            <person name="Walker B."/>
            <person name="Young S.K."/>
            <person name="Zeng Q."/>
            <person name="Gargeya S."/>
            <person name="Fitzgerald M."/>
            <person name="Haas B."/>
            <person name="Abouelleil A."/>
            <person name="Alvarado L."/>
            <person name="Arachchi H.M."/>
            <person name="Berlin A.M."/>
            <person name="Chapman S.B."/>
            <person name="Dewar J."/>
            <person name="Goldberg J."/>
            <person name="Griggs A."/>
            <person name="Gujja S."/>
            <person name="Hansen M."/>
            <person name="Howarth C."/>
            <person name="Imamovic A."/>
            <person name="Larimer J."/>
            <person name="McCowan C."/>
            <person name="Murphy C."/>
            <person name="Neiman D."/>
            <person name="Pearson M."/>
            <person name="Priest M."/>
            <person name="Roberts A."/>
            <person name="Saif S."/>
            <person name="Shea T."/>
            <person name="Sisk P."/>
            <person name="Sykes S."/>
            <person name="Wortman J."/>
            <person name="Nusbaum C."/>
            <person name="Birren B."/>
        </authorList>
    </citation>
    <scope>NUCLEOTIDE SEQUENCE [LARGE SCALE GENOMIC DNA]</scope>
    <source>
        <strain evidence="6 7">NIPH 900</strain>
    </source>
</reference>
<evidence type="ECO:0000256" key="2">
    <source>
        <dbReference type="ARBA" id="ARBA00022603"/>
    </source>
</evidence>
<dbReference type="InterPro" id="IPR029063">
    <property type="entry name" value="SAM-dependent_MTases_sf"/>
</dbReference>
<dbReference type="PATRIC" id="fig|1217675.3.peg.73"/>
<dbReference type="AlphaFoldDB" id="N8Y541"/>
<feature type="domain" description="DNA methylase N-4/N-6" evidence="5">
    <location>
        <begin position="25"/>
        <end position="236"/>
    </location>
</feature>
<dbReference type="GO" id="GO:0008170">
    <property type="term" value="F:N-methyltransferase activity"/>
    <property type="evidence" value="ECO:0007669"/>
    <property type="project" value="InterPro"/>
</dbReference>
<evidence type="ECO:0000256" key="3">
    <source>
        <dbReference type="ARBA" id="ARBA00022679"/>
    </source>
</evidence>
<sequence>MDIQTPLLMLGDCLEQLKKIPDHSVDLILTDPPYGTTKCKWDVVIDFALLWPELKRVIKPNGAILLFGSEPFSSLLRTSNLAMFRYDWIWEKTNATGFLNAKNQPLRAHEIISVFYSRKPIYNPQKTQGHKRKQFARADINSECYGKAIKRQAYDSDERFPRSIQCFNSDKQKESLHPTQKPVALLEYLIKTYSNAGQTVLDFTMGSGSTGVACLNTERHFIGIERDPGYFAVAEKRLAQDPFQLV</sequence>
<comment type="caution">
    <text evidence="6">The sequence shown here is derived from an EMBL/GenBank/DDBJ whole genome shotgun (WGS) entry which is preliminary data.</text>
</comment>
<dbReference type="PROSITE" id="PS00092">
    <property type="entry name" value="N6_MTASE"/>
    <property type="match status" value="1"/>
</dbReference>
<dbReference type="InterPro" id="IPR002052">
    <property type="entry name" value="DNA_methylase_N6_adenine_CS"/>
</dbReference>
<keyword evidence="7" id="KW-1185">Reference proteome</keyword>
<evidence type="ECO:0000256" key="1">
    <source>
        <dbReference type="ARBA" id="ARBA00006594"/>
    </source>
</evidence>
<dbReference type="Proteomes" id="UP000018438">
    <property type="component" value="Unassembled WGS sequence"/>
</dbReference>
<dbReference type="InterPro" id="IPR002941">
    <property type="entry name" value="DNA_methylase_N4/N6"/>
</dbReference>
<dbReference type="EMBL" id="APPI01000003">
    <property type="protein sequence ID" value="ENV14733.1"/>
    <property type="molecule type" value="Genomic_DNA"/>
</dbReference>
<proteinExistence type="inferred from homology"/>
<organism evidence="6 7">
    <name type="scientific">Acinetobacter schindleri NIPH 900</name>
    <dbReference type="NCBI Taxonomy" id="1217675"/>
    <lineage>
        <taxon>Bacteria</taxon>
        <taxon>Pseudomonadati</taxon>
        <taxon>Pseudomonadota</taxon>
        <taxon>Gammaproteobacteria</taxon>
        <taxon>Moraxellales</taxon>
        <taxon>Moraxellaceae</taxon>
        <taxon>Acinetobacter</taxon>
    </lineage>
</organism>
<comment type="similarity">
    <text evidence="1 4">Belongs to the N(4)/N(6)-methyltransferase family.</text>
</comment>
<dbReference type="Pfam" id="PF01555">
    <property type="entry name" value="N6_N4_Mtase"/>
    <property type="match status" value="1"/>
</dbReference>
<dbReference type="GO" id="GO:0032259">
    <property type="term" value="P:methylation"/>
    <property type="evidence" value="ECO:0007669"/>
    <property type="project" value="UniProtKB-KW"/>
</dbReference>
<evidence type="ECO:0000256" key="4">
    <source>
        <dbReference type="RuleBase" id="RU362026"/>
    </source>
</evidence>
<dbReference type="GO" id="GO:0003677">
    <property type="term" value="F:DNA binding"/>
    <property type="evidence" value="ECO:0007669"/>
    <property type="project" value="InterPro"/>
</dbReference>
<dbReference type="HOGENOM" id="CLU_024927_3_0_6"/>
<protein>
    <recommendedName>
        <fullName evidence="4">Methyltransferase</fullName>
        <ecNumber evidence="4">2.1.1.-</ecNumber>
    </recommendedName>
</protein>
<dbReference type="InterPro" id="IPR001091">
    <property type="entry name" value="RM_Methyltransferase"/>
</dbReference>
<dbReference type="SUPFAM" id="SSF53335">
    <property type="entry name" value="S-adenosyl-L-methionine-dependent methyltransferases"/>
    <property type="match status" value="1"/>
</dbReference>
<evidence type="ECO:0000313" key="6">
    <source>
        <dbReference type="EMBL" id="ENV14733.1"/>
    </source>
</evidence>